<feature type="compositionally biased region" description="Low complexity" evidence="1">
    <location>
        <begin position="24"/>
        <end position="55"/>
    </location>
</feature>
<feature type="non-terminal residue" evidence="3">
    <location>
        <position position="1"/>
    </location>
</feature>
<name>A0A8S3BPU4_9BILA</name>
<dbReference type="Proteomes" id="UP000681720">
    <property type="component" value="Unassembled WGS sequence"/>
</dbReference>
<protein>
    <submittedName>
        <fullName evidence="3">Uncharacterized protein</fullName>
    </submittedName>
</protein>
<organism evidence="3 6">
    <name type="scientific">Rotaria magnacalcarata</name>
    <dbReference type="NCBI Taxonomy" id="392030"/>
    <lineage>
        <taxon>Eukaryota</taxon>
        <taxon>Metazoa</taxon>
        <taxon>Spiralia</taxon>
        <taxon>Gnathifera</taxon>
        <taxon>Rotifera</taxon>
        <taxon>Eurotatoria</taxon>
        <taxon>Bdelloidea</taxon>
        <taxon>Philodinida</taxon>
        <taxon>Philodinidae</taxon>
        <taxon>Rotaria</taxon>
    </lineage>
</organism>
<accession>A0A8S3BPU4</accession>
<proteinExistence type="predicted"/>
<sequence>DVQLQIRNLYLSHEDSNQTNNEGSTVNDSLSTSSSDTITHQGSISITTNESSNENSSHHKGITI</sequence>
<dbReference type="EMBL" id="CAJOBJ010149916">
    <property type="protein sequence ID" value="CAF4801220.1"/>
    <property type="molecule type" value="Genomic_DNA"/>
</dbReference>
<evidence type="ECO:0000313" key="4">
    <source>
        <dbReference type="EMBL" id="CAF4908305.1"/>
    </source>
</evidence>
<dbReference type="EMBL" id="CAJOBI010191724">
    <property type="protein sequence ID" value="CAF4963443.1"/>
    <property type="molecule type" value="Genomic_DNA"/>
</dbReference>
<feature type="region of interest" description="Disordered" evidence="1">
    <location>
        <begin position="11"/>
        <end position="64"/>
    </location>
</feature>
<feature type="non-terminal residue" evidence="3">
    <location>
        <position position="64"/>
    </location>
</feature>
<gene>
    <name evidence="3" type="ORF">GIL414_LOCUS47169</name>
    <name evidence="4" type="ORF">GIL414_LOCUS52195</name>
    <name evidence="2" type="ORF">SMN809_LOCUS44850</name>
    <name evidence="5" type="ORF">SMN809_LOCUS54745</name>
</gene>
<reference evidence="3" key="1">
    <citation type="submission" date="2021-02" db="EMBL/GenBank/DDBJ databases">
        <authorList>
            <person name="Nowell W R."/>
        </authorList>
    </citation>
    <scope>NUCLEOTIDE SEQUENCE</scope>
</reference>
<evidence type="ECO:0000313" key="6">
    <source>
        <dbReference type="Proteomes" id="UP000681720"/>
    </source>
</evidence>
<evidence type="ECO:0000313" key="3">
    <source>
        <dbReference type="EMBL" id="CAF4801220.1"/>
    </source>
</evidence>
<evidence type="ECO:0000313" key="5">
    <source>
        <dbReference type="EMBL" id="CAF4963443.1"/>
    </source>
</evidence>
<evidence type="ECO:0000256" key="1">
    <source>
        <dbReference type="SAM" id="MobiDB-lite"/>
    </source>
</evidence>
<evidence type="ECO:0000313" key="2">
    <source>
        <dbReference type="EMBL" id="CAF4744264.1"/>
    </source>
</evidence>
<dbReference type="Proteomes" id="UP000676336">
    <property type="component" value="Unassembled WGS sequence"/>
</dbReference>
<dbReference type="EMBL" id="CAJOBJ010178172">
    <property type="protein sequence ID" value="CAF4908305.1"/>
    <property type="molecule type" value="Genomic_DNA"/>
</dbReference>
<dbReference type="EMBL" id="CAJOBI010135659">
    <property type="protein sequence ID" value="CAF4744264.1"/>
    <property type="molecule type" value="Genomic_DNA"/>
</dbReference>
<comment type="caution">
    <text evidence="3">The sequence shown here is derived from an EMBL/GenBank/DDBJ whole genome shotgun (WGS) entry which is preliminary data.</text>
</comment>
<dbReference type="AlphaFoldDB" id="A0A8S3BPU4"/>